<protein>
    <submittedName>
        <fullName evidence="2">13428_t:CDS:1</fullName>
    </submittedName>
</protein>
<dbReference type="AlphaFoldDB" id="A0A9N9HAZ1"/>
<feature type="non-terminal residue" evidence="2">
    <location>
        <position position="1"/>
    </location>
</feature>
<dbReference type="OrthoDB" id="2376526at2759"/>
<feature type="region of interest" description="Disordered" evidence="1">
    <location>
        <begin position="1"/>
        <end position="39"/>
    </location>
</feature>
<evidence type="ECO:0000256" key="1">
    <source>
        <dbReference type="SAM" id="MobiDB-lite"/>
    </source>
</evidence>
<sequence>LEIEHSGSLEDRKRKQEAKDKLDKEHKEAQIKNLQAPPEESDCMAVVGVEPDNAFPRKLIYSDEITQYFQDILKDLEDLVKIGKVNPGLDERNDKYAEHLKRRNMVMYGAPDPGNPNHELLKEIERKPPCIIQIDGTTIKAPGKGSPVGDKIDSHEKLIKIIEKAKEFYYGDKYSNKPYIVFIEEADQGCNVLDKEKGKLLED</sequence>
<feature type="compositionally biased region" description="Basic and acidic residues" evidence="1">
    <location>
        <begin position="1"/>
        <end position="30"/>
    </location>
</feature>
<gene>
    <name evidence="2" type="ORF">AGERDE_LOCUS11774</name>
</gene>
<keyword evidence="3" id="KW-1185">Reference proteome</keyword>
<name>A0A9N9HAZ1_9GLOM</name>
<comment type="caution">
    <text evidence="2">The sequence shown here is derived from an EMBL/GenBank/DDBJ whole genome shotgun (WGS) entry which is preliminary data.</text>
</comment>
<dbReference type="Proteomes" id="UP000789831">
    <property type="component" value="Unassembled WGS sequence"/>
</dbReference>
<reference evidence="2" key="1">
    <citation type="submission" date="2021-06" db="EMBL/GenBank/DDBJ databases">
        <authorList>
            <person name="Kallberg Y."/>
            <person name="Tangrot J."/>
            <person name="Rosling A."/>
        </authorList>
    </citation>
    <scope>NUCLEOTIDE SEQUENCE</scope>
    <source>
        <strain evidence="2">MT106</strain>
    </source>
</reference>
<accession>A0A9N9HAZ1</accession>
<proteinExistence type="predicted"/>
<organism evidence="2 3">
    <name type="scientific">Ambispora gerdemannii</name>
    <dbReference type="NCBI Taxonomy" id="144530"/>
    <lineage>
        <taxon>Eukaryota</taxon>
        <taxon>Fungi</taxon>
        <taxon>Fungi incertae sedis</taxon>
        <taxon>Mucoromycota</taxon>
        <taxon>Glomeromycotina</taxon>
        <taxon>Glomeromycetes</taxon>
        <taxon>Archaeosporales</taxon>
        <taxon>Ambisporaceae</taxon>
        <taxon>Ambispora</taxon>
    </lineage>
</organism>
<evidence type="ECO:0000313" key="2">
    <source>
        <dbReference type="EMBL" id="CAG8660215.1"/>
    </source>
</evidence>
<dbReference type="EMBL" id="CAJVPL010005739">
    <property type="protein sequence ID" value="CAG8660215.1"/>
    <property type="molecule type" value="Genomic_DNA"/>
</dbReference>
<evidence type="ECO:0000313" key="3">
    <source>
        <dbReference type="Proteomes" id="UP000789831"/>
    </source>
</evidence>